<evidence type="ECO:0000256" key="1">
    <source>
        <dbReference type="ARBA" id="ARBA00004167"/>
    </source>
</evidence>
<keyword evidence="4 8" id="KW-0863">Zinc-finger</keyword>
<evidence type="ECO:0000256" key="4">
    <source>
        <dbReference type="ARBA" id="ARBA00022771"/>
    </source>
</evidence>
<evidence type="ECO:0000256" key="2">
    <source>
        <dbReference type="ARBA" id="ARBA00022692"/>
    </source>
</evidence>
<dbReference type="Pfam" id="PF13639">
    <property type="entry name" value="zf-RING_2"/>
    <property type="match status" value="1"/>
</dbReference>
<evidence type="ECO:0000256" key="7">
    <source>
        <dbReference type="ARBA" id="ARBA00023136"/>
    </source>
</evidence>
<organism evidence="11 12">
    <name type="scientific">Oldenlandia corymbosa var. corymbosa</name>
    <dbReference type="NCBI Taxonomy" id="529605"/>
    <lineage>
        <taxon>Eukaryota</taxon>
        <taxon>Viridiplantae</taxon>
        <taxon>Streptophyta</taxon>
        <taxon>Embryophyta</taxon>
        <taxon>Tracheophyta</taxon>
        <taxon>Spermatophyta</taxon>
        <taxon>Magnoliopsida</taxon>
        <taxon>eudicotyledons</taxon>
        <taxon>Gunneridae</taxon>
        <taxon>Pentapetalae</taxon>
        <taxon>asterids</taxon>
        <taxon>lamiids</taxon>
        <taxon>Gentianales</taxon>
        <taxon>Rubiaceae</taxon>
        <taxon>Rubioideae</taxon>
        <taxon>Spermacoceae</taxon>
        <taxon>Hedyotis-Oldenlandia complex</taxon>
        <taxon>Oldenlandia</taxon>
    </lineage>
</organism>
<dbReference type="Gene3D" id="3.30.40.10">
    <property type="entry name" value="Zinc/RING finger domain, C3HC4 (zinc finger)"/>
    <property type="match status" value="1"/>
</dbReference>
<feature type="region of interest" description="Disordered" evidence="9">
    <location>
        <begin position="1"/>
        <end position="33"/>
    </location>
</feature>
<keyword evidence="7" id="KW-0472">Membrane</keyword>
<reference evidence="11" key="1">
    <citation type="submission" date="2023-03" db="EMBL/GenBank/DDBJ databases">
        <authorList>
            <person name="Julca I."/>
        </authorList>
    </citation>
    <scope>NUCLEOTIDE SEQUENCE</scope>
</reference>
<dbReference type="SUPFAM" id="SSF57850">
    <property type="entry name" value="RING/U-box"/>
    <property type="match status" value="1"/>
</dbReference>
<sequence>MGSSVSRGVSSSSSSPPSSSSRRRPSGQQSTRNKLSSFFLCGSSTSWQPLESEDNPQGSPINSVENVAPDSSCISMEQSSTIFSSEADCTSSSVETVATSSAYSTTECTPFELARTNREDSTREECLSNASSSNAQKEGASLIFPQNDSTEGNLVENLEITAHSEVSSSGNLAIVPDPLGNHELSANHNSGTATTSETSSIFGNELDHGRLDALHVAMVSIPSSILSSSIAELSSSQARSNRRLYWEALSRRSFSQSNDSPTVVFATGPADDIGSNGRWLLNLSGDLHYDRVFRDPGYLGSRSSRRNGRRWLLRSEISEGLVHGRGDGERQTNFCASGLHPVGTCSCESFFSSEESSTLASISRIIMLAEALFEVLDEIHQQPLSFSLSMLTMPAPEAIVDSFPLKSFKKSDASESRHSDIPQCYICLSEYEEGEKLRVLPCRHEYHVACIDKWLKEINRVCPVCRCNICEDAMPDSVPNTTMV</sequence>
<dbReference type="PANTHER" id="PTHR47168">
    <property type="entry name" value="RING ZINC FINGER DOMAIN SUPERFAMILY PROTEIN-RELATED"/>
    <property type="match status" value="1"/>
</dbReference>
<comment type="subcellular location">
    <subcellularLocation>
        <location evidence="1">Membrane</location>
        <topology evidence="1">Single-pass membrane protein</topology>
    </subcellularLocation>
</comment>
<evidence type="ECO:0000256" key="9">
    <source>
        <dbReference type="SAM" id="MobiDB-lite"/>
    </source>
</evidence>
<dbReference type="InterPro" id="IPR001841">
    <property type="entry name" value="Znf_RING"/>
</dbReference>
<keyword evidence="2" id="KW-0812">Transmembrane</keyword>
<feature type="region of interest" description="Disordered" evidence="9">
    <location>
        <begin position="45"/>
        <end position="67"/>
    </location>
</feature>
<evidence type="ECO:0000256" key="8">
    <source>
        <dbReference type="PROSITE-ProRule" id="PRU00175"/>
    </source>
</evidence>
<dbReference type="SMART" id="SM00184">
    <property type="entry name" value="RING"/>
    <property type="match status" value="1"/>
</dbReference>
<evidence type="ECO:0000256" key="5">
    <source>
        <dbReference type="ARBA" id="ARBA00022833"/>
    </source>
</evidence>
<feature type="compositionally biased region" description="Polar residues" evidence="9">
    <location>
        <begin position="45"/>
        <end position="65"/>
    </location>
</feature>
<evidence type="ECO:0000313" key="12">
    <source>
        <dbReference type="Proteomes" id="UP001161247"/>
    </source>
</evidence>
<feature type="compositionally biased region" description="Low complexity" evidence="9">
    <location>
        <begin position="1"/>
        <end position="30"/>
    </location>
</feature>
<evidence type="ECO:0000313" key="11">
    <source>
        <dbReference type="EMBL" id="CAI9102093.1"/>
    </source>
</evidence>
<name>A0AAV1D3I1_OLDCO</name>
<keyword evidence="5" id="KW-0862">Zinc</keyword>
<gene>
    <name evidence="11" type="ORF">OLC1_LOCUS11514</name>
</gene>
<dbReference type="InterPro" id="IPR013083">
    <property type="entry name" value="Znf_RING/FYVE/PHD"/>
</dbReference>
<dbReference type="GO" id="GO:0008270">
    <property type="term" value="F:zinc ion binding"/>
    <property type="evidence" value="ECO:0007669"/>
    <property type="project" value="UniProtKB-KW"/>
</dbReference>
<dbReference type="PROSITE" id="PS50089">
    <property type="entry name" value="ZF_RING_2"/>
    <property type="match status" value="1"/>
</dbReference>
<dbReference type="PANTHER" id="PTHR47168:SF1">
    <property type="entry name" value="OS02G0798600 PROTEIN"/>
    <property type="match status" value="1"/>
</dbReference>
<feature type="domain" description="RING-type" evidence="10">
    <location>
        <begin position="424"/>
        <end position="466"/>
    </location>
</feature>
<evidence type="ECO:0000256" key="6">
    <source>
        <dbReference type="ARBA" id="ARBA00022989"/>
    </source>
</evidence>
<keyword evidence="12" id="KW-1185">Reference proteome</keyword>
<dbReference type="CDD" id="cd16472">
    <property type="entry name" value="RING-H2_RNF38-like"/>
    <property type="match status" value="1"/>
</dbReference>
<dbReference type="InterPro" id="IPR051653">
    <property type="entry name" value="E3_ligase_sorting_rcpt"/>
</dbReference>
<evidence type="ECO:0000259" key="10">
    <source>
        <dbReference type="PROSITE" id="PS50089"/>
    </source>
</evidence>
<evidence type="ECO:0000256" key="3">
    <source>
        <dbReference type="ARBA" id="ARBA00022723"/>
    </source>
</evidence>
<accession>A0AAV1D3I1</accession>
<dbReference type="FunFam" id="3.30.40.10:FF:000388">
    <property type="entry name" value="Putative RING zinc finger domain superfamily protein"/>
    <property type="match status" value="1"/>
</dbReference>
<keyword evidence="6" id="KW-1133">Transmembrane helix</keyword>
<feature type="region of interest" description="Disordered" evidence="9">
    <location>
        <begin position="115"/>
        <end position="140"/>
    </location>
</feature>
<proteinExistence type="predicted"/>
<feature type="compositionally biased region" description="Basic and acidic residues" evidence="9">
    <location>
        <begin position="115"/>
        <end position="126"/>
    </location>
</feature>
<dbReference type="EMBL" id="OX459121">
    <property type="protein sequence ID" value="CAI9102093.1"/>
    <property type="molecule type" value="Genomic_DNA"/>
</dbReference>
<keyword evidence="3" id="KW-0479">Metal-binding</keyword>
<dbReference type="Proteomes" id="UP001161247">
    <property type="component" value="Chromosome 4"/>
</dbReference>
<dbReference type="AlphaFoldDB" id="A0AAV1D3I1"/>
<protein>
    <submittedName>
        <fullName evidence="11">OLC1v1000301C3</fullName>
    </submittedName>
</protein>
<dbReference type="GO" id="GO:0016020">
    <property type="term" value="C:membrane"/>
    <property type="evidence" value="ECO:0007669"/>
    <property type="project" value="UniProtKB-SubCell"/>
</dbReference>